<evidence type="ECO:0000313" key="1">
    <source>
        <dbReference type="EMBL" id="OGZ94432.1"/>
    </source>
</evidence>
<organism evidence="1 2">
    <name type="scientific">Candidatus Sungbacteria bacterium RIFCSPHIGHO2_01_FULL_47_32</name>
    <dbReference type="NCBI Taxonomy" id="1802264"/>
    <lineage>
        <taxon>Bacteria</taxon>
        <taxon>Candidatus Sungiibacteriota</taxon>
    </lineage>
</organism>
<dbReference type="EMBL" id="MHQC01000036">
    <property type="protein sequence ID" value="OGZ94432.1"/>
    <property type="molecule type" value="Genomic_DNA"/>
</dbReference>
<evidence type="ECO:0000313" key="2">
    <source>
        <dbReference type="Proteomes" id="UP000177152"/>
    </source>
</evidence>
<gene>
    <name evidence="1" type="ORF">A2633_04110</name>
</gene>
<name>A0A1G2K4U2_9BACT</name>
<dbReference type="Proteomes" id="UP000177152">
    <property type="component" value="Unassembled WGS sequence"/>
</dbReference>
<sequence>MRGARVSGFFPIKISGKGKQLFISRRTRNGVRSRFYKDFLACSVHSLAGLASRRAFWRENKKTVSKKERFIF</sequence>
<dbReference type="AlphaFoldDB" id="A0A1G2K4U2"/>
<reference evidence="1 2" key="1">
    <citation type="journal article" date="2016" name="Nat. Commun.">
        <title>Thousands of microbial genomes shed light on interconnected biogeochemical processes in an aquifer system.</title>
        <authorList>
            <person name="Anantharaman K."/>
            <person name="Brown C.T."/>
            <person name="Hug L.A."/>
            <person name="Sharon I."/>
            <person name="Castelle C.J."/>
            <person name="Probst A.J."/>
            <person name="Thomas B.C."/>
            <person name="Singh A."/>
            <person name="Wilkins M.J."/>
            <person name="Karaoz U."/>
            <person name="Brodie E.L."/>
            <person name="Williams K.H."/>
            <person name="Hubbard S.S."/>
            <person name="Banfield J.F."/>
        </authorList>
    </citation>
    <scope>NUCLEOTIDE SEQUENCE [LARGE SCALE GENOMIC DNA]</scope>
</reference>
<accession>A0A1G2K4U2</accession>
<comment type="caution">
    <text evidence="1">The sequence shown here is derived from an EMBL/GenBank/DDBJ whole genome shotgun (WGS) entry which is preliminary data.</text>
</comment>
<proteinExistence type="predicted"/>
<protein>
    <submittedName>
        <fullName evidence="1">Uncharacterized protein</fullName>
    </submittedName>
</protein>